<sequence length="98" mass="11076">MDNHFGAGIDTEEVNDEDLPVDMDILEKVCSGKKVLCQRPFNKNEFSPFGPIGAMKTDDVLFVRDTMLFANTVESVIILQPEDDKKKKLPPAFPYELK</sequence>
<keyword evidence="1" id="KW-1185">Reference proteome</keyword>
<dbReference type="Proteomes" id="UP000887578">
    <property type="component" value="Unplaced"/>
</dbReference>
<name>A0A914PWF6_9BILA</name>
<dbReference type="WBParaSite" id="PDA_v2.g2068.t1">
    <property type="protein sequence ID" value="PDA_v2.g2068.t1"/>
    <property type="gene ID" value="PDA_v2.g2068"/>
</dbReference>
<evidence type="ECO:0000313" key="1">
    <source>
        <dbReference type="Proteomes" id="UP000887578"/>
    </source>
</evidence>
<accession>A0A914PWF6</accession>
<dbReference type="AlphaFoldDB" id="A0A914PWF6"/>
<organism evidence="1 2">
    <name type="scientific">Panagrolaimus davidi</name>
    <dbReference type="NCBI Taxonomy" id="227884"/>
    <lineage>
        <taxon>Eukaryota</taxon>
        <taxon>Metazoa</taxon>
        <taxon>Ecdysozoa</taxon>
        <taxon>Nematoda</taxon>
        <taxon>Chromadorea</taxon>
        <taxon>Rhabditida</taxon>
        <taxon>Tylenchina</taxon>
        <taxon>Panagrolaimomorpha</taxon>
        <taxon>Panagrolaimoidea</taxon>
        <taxon>Panagrolaimidae</taxon>
        <taxon>Panagrolaimus</taxon>
    </lineage>
</organism>
<evidence type="ECO:0000313" key="2">
    <source>
        <dbReference type="WBParaSite" id="PDA_v2.g2068.t1"/>
    </source>
</evidence>
<reference evidence="2" key="1">
    <citation type="submission" date="2022-11" db="UniProtKB">
        <authorList>
            <consortium name="WormBaseParasite"/>
        </authorList>
    </citation>
    <scope>IDENTIFICATION</scope>
</reference>
<protein>
    <submittedName>
        <fullName evidence="2">Uncharacterized protein</fullName>
    </submittedName>
</protein>
<proteinExistence type="predicted"/>